<dbReference type="PROSITE" id="PS50850">
    <property type="entry name" value="MFS"/>
    <property type="match status" value="1"/>
</dbReference>
<feature type="transmembrane region" description="Helical" evidence="9">
    <location>
        <begin position="90"/>
        <end position="108"/>
    </location>
</feature>
<keyword evidence="3" id="KW-0813">Transport</keyword>
<dbReference type="SUPFAM" id="SSF103473">
    <property type="entry name" value="MFS general substrate transporter"/>
    <property type="match status" value="1"/>
</dbReference>
<dbReference type="EMBL" id="WRPP01000006">
    <property type="protein sequence ID" value="MVU81178.1"/>
    <property type="molecule type" value="Genomic_DNA"/>
</dbReference>
<dbReference type="AlphaFoldDB" id="A0A7K1V4Z6"/>
<evidence type="ECO:0000256" key="5">
    <source>
        <dbReference type="ARBA" id="ARBA00022692"/>
    </source>
</evidence>
<evidence type="ECO:0000256" key="3">
    <source>
        <dbReference type="ARBA" id="ARBA00022448"/>
    </source>
</evidence>
<feature type="domain" description="Major facilitator superfamily (MFS) profile" evidence="10">
    <location>
        <begin position="18"/>
        <end position="429"/>
    </location>
</feature>
<keyword evidence="12" id="KW-1185">Reference proteome</keyword>
<dbReference type="PANTHER" id="PTHR43528">
    <property type="entry name" value="ALPHA-KETOGLUTARATE PERMEASE"/>
    <property type="match status" value="1"/>
</dbReference>
<dbReference type="InterPro" id="IPR005829">
    <property type="entry name" value="Sugar_transporter_CS"/>
</dbReference>
<dbReference type="RefSeq" id="WP_157390799.1">
    <property type="nucleotide sequence ID" value="NZ_WRPP01000006.1"/>
</dbReference>
<evidence type="ECO:0000256" key="2">
    <source>
        <dbReference type="ARBA" id="ARBA00008240"/>
    </source>
</evidence>
<name>A0A7K1V4Z6_9NOCA</name>
<evidence type="ECO:0000256" key="4">
    <source>
        <dbReference type="ARBA" id="ARBA00022475"/>
    </source>
</evidence>
<dbReference type="Pfam" id="PF07690">
    <property type="entry name" value="MFS_1"/>
    <property type="match status" value="1"/>
</dbReference>
<evidence type="ECO:0000256" key="1">
    <source>
        <dbReference type="ARBA" id="ARBA00004651"/>
    </source>
</evidence>
<keyword evidence="7 9" id="KW-1133">Transmembrane helix</keyword>
<feature type="transmembrane region" description="Helical" evidence="9">
    <location>
        <begin position="406"/>
        <end position="424"/>
    </location>
</feature>
<protein>
    <submittedName>
        <fullName evidence="11">MFS transporter</fullName>
    </submittedName>
</protein>
<dbReference type="GO" id="GO:0005886">
    <property type="term" value="C:plasma membrane"/>
    <property type="evidence" value="ECO:0007669"/>
    <property type="project" value="UniProtKB-SubCell"/>
</dbReference>
<feature type="transmembrane region" description="Helical" evidence="9">
    <location>
        <begin position="155"/>
        <end position="178"/>
    </location>
</feature>
<evidence type="ECO:0000256" key="7">
    <source>
        <dbReference type="ARBA" id="ARBA00022989"/>
    </source>
</evidence>
<feature type="transmembrane region" description="Helical" evidence="9">
    <location>
        <begin position="248"/>
        <end position="266"/>
    </location>
</feature>
<dbReference type="Gene3D" id="1.20.1250.20">
    <property type="entry name" value="MFS general substrate transporter like domains"/>
    <property type="match status" value="2"/>
</dbReference>
<dbReference type="GO" id="GO:0015293">
    <property type="term" value="F:symporter activity"/>
    <property type="evidence" value="ECO:0007669"/>
    <property type="project" value="UniProtKB-KW"/>
</dbReference>
<evidence type="ECO:0000313" key="11">
    <source>
        <dbReference type="EMBL" id="MVU81178.1"/>
    </source>
</evidence>
<reference evidence="11 12" key="1">
    <citation type="submission" date="2019-12" db="EMBL/GenBank/DDBJ databases">
        <title>Nocardia sp. nov. ET3-3 isolated from soil.</title>
        <authorList>
            <person name="Kanchanasin P."/>
            <person name="Tanasupawat S."/>
            <person name="Yuki M."/>
            <person name="Kudo T."/>
        </authorList>
    </citation>
    <scope>NUCLEOTIDE SEQUENCE [LARGE SCALE GENOMIC DNA]</scope>
    <source>
        <strain evidence="11 12">ET3-3</strain>
    </source>
</reference>
<dbReference type="PROSITE" id="PS00217">
    <property type="entry name" value="SUGAR_TRANSPORT_2"/>
    <property type="match status" value="1"/>
</dbReference>
<feature type="transmembrane region" description="Helical" evidence="9">
    <location>
        <begin position="190"/>
        <end position="209"/>
    </location>
</feature>
<dbReference type="InterPro" id="IPR051084">
    <property type="entry name" value="H+-coupled_symporters"/>
</dbReference>
<dbReference type="PANTHER" id="PTHR43528:SF1">
    <property type="entry name" value="ALPHA-KETOGLUTARATE PERMEASE"/>
    <property type="match status" value="1"/>
</dbReference>
<feature type="transmembrane region" description="Helical" evidence="9">
    <location>
        <begin position="50"/>
        <end position="70"/>
    </location>
</feature>
<keyword evidence="8 9" id="KW-0472">Membrane</keyword>
<feature type="transmembrane region" description="Helical" evidence="9">
    <location>
        <begin position="316"/>
        <end position="335"/>
    </location>
</feature>
<comment type="subcellular location">
    <subcellularLocation>
        <location evidence="1">Cell membrane</location>
        <topology evidence="1">Multi-pass membrane protein</topology>
    </subcellularLocation>
</comment>
<dbReference type="InterPro" id="IPR036259">
    <property type="entry name" value="MFS_trans_sf"/>
</dbReference>
<evidence type="ECO:0000256" key="9">
    <source>
        <dbReference type="SAM" id="Phobius"/>
    </source>
</evidence>
<keyword evidence="4" id="KW-1003">Cell membrane</keyword>
<dbReference type="InterPro" id="IPR020846">
    <property type="entry name" value="MFS_dom"/>
</dbReference>
<feature type="transmembrane region" description="Helical" evidence="9">
    <location>
        <begin position="23"/>
        <end position="44"/>
    </location>
</feature>
<dbReference type="Pfam" id="PF00083">
    <property type="entry name" value="Sugar_tr"/>
    <property type="match status" value="1"/>
</dbReference>
<comment type="caution">
    <text evidence="11">The sequence shown here is derived from an EMBL/GenBank/DDBJ whole genome shotgun (WGS) entry which is preliminary data.</text>
</comment>
<accession>A0A7K1V4Z6</accession>
<evidence type="ECO:0000256" key="6">
    <source>
        <dbReference type="ARBA" id="ARBA00022847"/>
    </source>
</evidence>
<feature type="transmembrane region" description="Helical" evidence="9">
    <location>
        <begin position="114"/>
        <end position="134"/>
    </location>
</feature>
<evidence type="ECO:0000259" key="10">
    <source>
        <dbReference type="PROSITE" id="PS50850"/>
    </source>
</evidence>
<feature type="transmembrane region" description="Helical" evidence="9">
    <location>
        <begin position="286"/>
        <end position="304"/>
    </location>
</feature>
<gene>
    <name evidence="11" type="ORF">GPX89_28530</name>
</gene>
<keyword evidence="5 9" id="KW-0812">Transmembrane</keyword>
<proteinExistence type="inferred from homology"/>
<dbReference type="Proteomes" id="UP000466794">
    <property type="component" value="Unassembled WGS sequence"/>
</dbReference>
<evidence type="ECO:0000313" key="12">
    <source>
        <dbReference type="Proteomes" id="UP000466794"/>
    </source>
</evidence>
<dbReference type="InterPro" id="IPR011701">
    <property type="entry name" value="MFS"/>
</dbReference>
<keyword evidence="6" id="KW-0769">Symport</keyword>
<organism evidence="11 12">
    <name type="scientific">Nocardia terrae</name>
    <dbReference type="NCBI Taxonomy" id="2675851"/>
    <lineage>
        <taxon>Bacteria</taxon>
        <taxon>Bacillati</taxon>
        <taxon>Actinomycetota</taxon>
        <taxon>Actinomycetes</taxon>
        <taxon>Mycobacteriales</taxon>
        <taxon>Nocardiaceae</taxon>
        <taxon>Nocardia</taxon>
    </lineage>
</organism>
<dbReference type="InterPro" id="IPR005828">
    <property type="entry name" value="MFS_sugar_transport-like"/>
</dbReference>
<feature type="transmembrane region" description="Helical" evidence="9">
    <location>
        <begin position="376"/>
        <end position="394"/>
    </location>
</feature>
<feature type="transmembrane region" description="Helical" evidence="9">
    <location>
        <begin position="341"/>
        <end position="364"/>
    </location>
</feature>
<sequence length="436" mass="46986">MSAVTTEKTVTEASSRGAMIRTVLGIVLEYYDFAVFGIFTPFFAKQFFGGVGAIGATLSALTVFAVGFVFRPAGSIFFGWLADRRGRKAAMVIAMTVTAVGSLIIGITPTTATLGMAAVVILIVARILQGFGYGGENAAAYSYSAEIAPAKRRGLWMSFNGMALILGIMTATAIGAVLTTVLTTAQLESWGWRIPFIIGGFTGMFGLYLRRTLHESEAFTDHVSNTVEVRAETQATPMFKDLWIYRSSILRVLVMTAGITVTFYSWVVHGATNAIVSYGVDKRSAFIVALVSQALYVIATPFWGRFSDRFGRRANFLVYGISTAVFAFPALWLMGSQWWQMFIVMSISLVLLSAATAANTAFYAELFPTAVRSRGVAIPYGLGIAVFGGTAPLLDTWLHSIGLSQVFTIYALVMALGAALAAWYSPETVGRSLHDS</sequence>
<comment type="similarity">
    <text evidence="2">Belongs to the major facilitator superfamily. Metabolite:H+ Symporter (MHS) family (TC 2.A.1.6) family.</text>
</comment>
<evidence type="ECO:0000256" key="8">
    <source>
        <dbReference type="ARBA" id="ARBA00023136"/>
    </source>
</evidence>